<keyword evidence="1" id="KW-0378">Hydrolase</keyword>
<proteinExistence type="predicted"/>
<dbReference type="InterPro" id="IPR036412">
    <property type="entry name" value="HAD-like_sf"/>
</dbReference>
<name>A0A9W4H4U3_9ACTN</name>
<dbReference type="InterPro" id="IPR023214">
    <property type="entry name" value="HAD_sf"/>
</dbReference>
<gene>
    <name evidence="1" type="ORF">SBRY_50450</name>
</gene>
<keyword evidence="2" id="KW-1185">Reference proteome</keyword>
<evidence type="ECO:0000313" key="1">
    <source>
        <dbReference type="EMBL" id="CAG7650803.1"/>
    </source>
</evidence>
<dbReference type="PANTHER" id="PTHR43611:SF3">
    <property type="entry name" value="FLAVIN MONONUCLEOTIDE HYDROLASE 1, CHLOROPLATIC"/>
    <property type="match status" value="1"/>
</dbReference>
<protein>
    <submittedName>
        <fullName evidence="1">Hydrolase of the HAD superfamily</fullName>
    </submittedName>
</protein>
<dbReference type="Pfam" id="PF00702">
    <property type="entry name" value="Hydrolase"/>
    <property type="match status" value="1"/>
</dbReference>
<evidence type="ECO:0000313" key="2">
    <source>
        <dbReference type="Proteomes" id="UP001153328"/>
    </source>
</evidence>
<organism evidence="1 2">
    <name type="scientific">Actinacidiphila bryophytorum</name>
    <dbReference type="NCBI Taxonomy" id="1436133"/>
    <lineage>
        <taxon>Bacteria</taxon>
        <taxon>Bacillati</taxon>
        <taxon>Actinomycetota</taxon>
        <taxon>Actinomycetes</taxon>
        <taxon>Kitasatosporales</taxon>
        <taxon>Streptomycetaceae</taxon>
        <taxon>Actinacidiphila</taxon>
    </lineage>
</organism>
<accession>A0A9W4H4U3</accession>
<dbReference type="NCBIfam" id="TIGR01509">
    <property type="entry name" value="HAD-SF-IA-v3"/>
    <property type="match status" value="1"/>
</dbReference>
<dbReference type="InterPro" id="IPR006439">
    <property type="entry name" value="HAD-SF_hydro_IA"/>
</dbReference>
<dbReference type="PRINTS" id="PR00413">
    <property type="entry name" value="HADHALOGNASE"/>
</dbReference>
<reference evidence="1" key="1">
    <citation type="submission" date="2021-06" db="EMBL/GenBank/DDBJ databases">
        <authorList>
            <person name="Arsene-Ploetze F."/>
        </authorList>
    </citation>
    <scope>NUCLEOTIDE SEQUENCE</scope>
    <source>
        <strain evidence="1">SBRY1</strain>
    </source>
</reference>
<dbReference type="NCBIfam" id="TIGR01549">
    <property type="entry name" value="HAD-SF-IA-v1"/>
    <property type="match status" value="1"/>
</dbReference>
<dbReference type="SUPFAM" id="SSF56784">
    <property type="entry name" value="HAD-like"/>
    <property type="match status" value="1"/>
</dbReference>
<dbReference type="PANTHER" id="PTHR43611">
    <property type="entry name" value="ALPHA-D-GLUCOSE 1-PHOSPHATE PHOSPHATASE"/>
    <property type="match status" value="1"/>
</dbReference>
<sequence>MTTKPAPRAFDAVLCDVDNVIRHYDQAPLAALERAAGVAEGTTARIAFTPEVDLPLLLGAVTPQQWVGDVTAALAEQGVLDAVAARPLAAALAGAPFAADEAVVGLLRRVREEAGLPLVLVSNASVDLEDDLAGLGLAALADHVVSSARVGVAKPDPRIYAIAAERAGVPAERCLFVDDSRANVEAALALGMSALHYRTPADLHTALQPAFTATAPPTSP</sequence>
<dbReference type="AlphaFoldDB" id="A0A9W4H4U3"/>
<dbReference type="Gene3D" id="3.40.50.1000">
    <property type="entry name" value="HAD superfamily/HAD-like"/>
    <property type="match status" value="1"/>
</dbReference>
<dbReference type="Proteomes" id="UP001153328">
    <property type="component" value="Unassembled WGS sequence"/>
</dbReference>
<dbReference type="GO" id="GO:0016787">
    <property type="term" value="F:hydrolase activity"/>
    <property type="evidence" value="ECO:0007669"/>
    <property type="project" value="UniProtKB-KW"/>
</dbReference>
<dbReference type="RefSeq" id="WP_205043685.1">
    <property type="nucleotide sequence ID" value="NZ_CAJVAX010000019.1"/>
</dbReference>
<comment type="caution">
    <text evidence="1">The sequence shown here is derived from an EMBL/GenBank/DDBJ whole genome shotgun (WGS) entry which is preliminary data.</text>
</comment>
<dbReference type="EMBL" id="CAJVAX010000019">
    <property type="protein sequence ID" value="CAG7650803.1"/>
    <property type="molecule type" value="Genomic_DNA"/>
</dbReference>